<feature type="transmembrane region" description="Helical" evidence="7">
    <location>
        <begin position="32"/>
        <end position="52"/>
    </location>
</feature>
<dbReference type="InterPro" id="IPR023343">
    <property type="entry name" value="Penicillin_amidase_dom1"/>
</dbReference>
<dbReference type="CDD" id="cd03747">
    <property type="entry name" value="Ntn_PGA_like"/>
    <property type="match status" value="1"/>
</dbReference>
<gene>
    <name evidence="8" type="ordered locus">Caci_3459</name>
</gene>
<keyword evidence="9" id="KW-1185">Reference proteome</keyword>
<feature type="active site" description="Nucleophile" evidence="5">
    <location>
        <position position="343"/>
    </location>
</feature>
<dbReference type="PIRSF" id="PIRSF001227">
    <property type="entry name" value="Pen_acylase"/>
    <property type="match status" value="1"/>
</dbReference>
<dbReference type="EMBL" id="CP001700">
    <property type="protein sequence ID" value="ACU72365.1"/>
    <property type="molecule type" value="Genomic_DNA"/>
</dbReference>
<dbReference type="AlphaFoldDB" id="C7Q945"/>
<dbReference type="Gene3D" id="3.60.20.10">
    <property type="entry name" value="Glutamine Phosphoribosylpyrophosphate, subunit 1, domain 1"/>
    <property type="match status" value="1"/>
</dbReference>
<dbReference type="Pfam" id="PF01804">
    <property type="entry name" value="Penicil_amidase"/>
    <property type="match status" value="1"/>
</dbReference>
<dbReference type="GO" id="GO:0016811">
    <property type="term" value="F:hydrolase activity, acting on carbon-nitrogen (but not peptide) bonds, in linear amides"/>
    <property type="evidence" value="ECO:0007669"/>
    <property type="project" value="InterPro"/>
</dbReference>
<dbReference type="HOGENOM" id="CLU_011790_4_0_11"/>
<feature type="region of interest" description="Disordered" evidence="6">
    <location>
        <begin position="1"/>
        <end position="25"/>
    </location>
</feature>
<evidence type="ECO:0000256" key="1">
    <source>
        <dbReference type="ARBA" id="ARBA00006586"/>
    </source>
</evidence>
<keyword evidence="3" id="KW-0378">Hydrolase</keyword>
<name>C7Q945_CATAD</name>
<feature type="compositionally biased region" description="Basic residues" evidence="6">
    <location>
        <begin position="14"/>
        <end position="25"/>
    </location>
</feature>
<dbReference type="InterPro" id="IPR002692">
    <property type="entry name" value="S45"/>
</dbReference>
<evidence type="ECO:0000256" key="2">
    <source>
        <dbReference type="ARBA" id="ARBA00022729"/>
    </source>
</evidence>
<keyword evidence="7" id="KW-0472">Membrane</keyword>
<dbReference type="Proteomes" id="UP000000851">
    <property type="component" value="Chromosome"/>
</dbReference>
<keyword evidence="7" id="KW-0812">Transmembrane</keyword>
<dbReference type="InParanoid" id="C7Q945"/>
<evidence type="ECO:0000256" key="5">
    <source>
        <dbReference type="PIRSR" id="PIRSR001227-1"/>
    </source>
</evidence>
<keyword evidence="2" id="KW-0732">Signal</keyword>
<dbReference type="MEROPS" id="S45.003"/>
<organism evidence="8 9">
    <name type="scientific">Catenulispora acidiphila (strain DSM 44928 / JCM 14897 / NBRC 102108 / NRRL B-24433 / ID139908)</name>
    <dbReference type="NCBI Taxonomy" id="479433"/>
    <lineage>
        <taxon>Bacteria</taxon>
        <taxon>Bacillati</taxon>
        <taxon>Actinomycetota</taxon>
        <taxon>Actinomycetes</taxon>
        <taxon>Catenulisporales</taxon>
        <taxon>Catenulisporaceae</taxon>
        <taxon>Catenulispora</taxon>
    </lineage>
</organism>
<dbReference type="SUPFAM" id="SSF56235">
    <property type="entry name" value="N-terminal nucleophile aminohydrolases (Ntn hydrolases)"/>
    <property type="match status" value="1"/>
</dbReference>
<dbReference type="Gene3D" id="1.10.1400.10">
    <property type="match status" value="1"/>
</dbReference>
<evidence type="ECO:0000256" key="7">
    <source>
        <dbReference type="SAM" id="Phobius"/>
    </source>
</evidence>
<evidence type="ECO:0000256" key="4">
    <source>
        <dbReference type="ARBA" id="ARBA00023145"/>
    </source>
</evidence>
<keyword evidence="4" id="KW-0865">Zymogen</keyword>
<evidence type="ECO:0000256" key="3">
    <source>
        <dbReference type="ARBA" id="ARBA00022801"/>
    </source>
</evidence>
<proteinExistence type="inferred from homology"/>
<evidence type="ECO:0000313" key="9">
    <source>
        <dbReference type="Proteomes" id="UP000000851"/>
    </source>
</evidence>
<dbReference type="KEGG" id="cai:Caci_3459"/>
<dbReference type="InterPro" id="IPR043147">
    <property type="entry name" value="Penicillin_amidase_A-knob"/>
</dbReference>
<accession>C7Q945</accession>
<dbReference type="STRING" id="479433.Caci_3459"/>
<dbReference type="Gene3D" id="1.10.439.10">
    <property type="entry name" value="Penicillin Amidohydrolase, domain 1"/>
    <property type="match status" value="1"/>
</dbReference>
<dbReference type="InterPro" id="IPR029055">
    <property type="entry name" value="Ntn_hydrolases_N"/>
</dbReference>
<comment type="similarity">
    <text evidence="1">Belongs to the peptidase S45 family.</text>
</comment>
<dbReference type="eggNOG" id="COG2366">
    <property type="taxonomic scope" value="Bacteria"/>
</dbReference>
<dbReference type="PANTHER" id="PTHR34218:SF3">
    <property type="entry name" value="ACYL-HOMOSERINE LACTONE ACYLASE PVDQ"/>
    <property type="match status" value="1"/>
</dbReference>
<dbReference type="OrthoDB" id="9759796at2"/>
<feature type="region of interest" description="Disordered" evidence="6">
    <location>
        <begin position="265"/>
        <end position="311"/>
    </location>
</feature>
<protein>
    <submittedName>
        <fullName evidence="8">Peptidase S45 penicillin amidase</fullName>
    </submittedName>
</protein>
<dbReference type="PANTHER" id="PTHR34218">
    <property type="entry name" value="PEPTIDASE S45 PENICILLIN AMIDASE"/>
    <property type="match status" value="1"/>
</dbReference>
<evidence type="ECO:0000256" key="6">
    <source>
        <dbReference type="SAM" id="MobiDB-lite"/>
    </source>
</evidence>
<keyword evidence="7" id="KW-1133">Transmembrane helix</keyword>
<dbReference type="RefSeq" id="WP_012787658.1">
    <property type="nucleotide sequence ID" value="NC_013131.1"/>
</dbReference>
<reference evidence="8 9" key="1">
    <citation type="journal article" date="2009" name="Stand. Genomic Sci.">
        <title>Complete genome sequence of Catenulispora acidiphila type strain (ID 139908).</title>
        <authorList>
            <person name="Copeland A."/>
            <person name="Lapidus A."/>
            <person name="Glavina Del Rio T."/>
            <person name="Nolan M."/>
            <person name="Lucas S."/>
            <person name="Chen F."/>
            <person name="Tice H."/>
            <person name="Cheng J.F."/>
            <person name="Bruce D."/>
            <person name="Goodwin L."/>
            <person name="Pitluck S."/>
            <person name="Mikhailova N."/>
            <person name="Pati A."/>
            <person name="Ivanova N."/>
            <person name="Mavromatis K."/>
            <person name="Chen A."/>
            <person name="Palaniappan K."/>
            <person name="Chain P."/>
            <person name="Land M."/>
            <person name="Hauser L."/>
            <person name="Chang Y.J."/>
            <person name="Jeffries C.D."/>
            <person name="Chertkov O."/>
            <person name="Brettin T."/>
            <person name="Detter J.C."/>
            <person name="Han C."/>
            <person name="Ali Z."/>
            <person name="Tindall B.J."/>
            <person name="Goker M."/>
            <person name="Bristow J."/>
            <person name="Eisen J.A."/>
            <person name="Markowitz V."/>
            <person name="Hugenholtz P."/>
            <person name="Kyrpides N.C."/>
            <person name="Klenk H.P."/>
        </authorList>
    </citation>
    <scope>NUCLEOTIDE SEQUENCE [LARGE SCALE GENOMIC DNA]</scope>
    <source>
        <strain evidence="9">DSM 44928 / JCM 14897 / NBRC 102108 / NRRL B-24433 / ID139908</strain>
    </source>
</reference>
<dbReference type="InterPro" id="IPR043146">
    <property type="entry name" value="Penicillin_amidase_N_B-knob"/>
</dbReference>
<dbReference type="InterPro" id="IPR014395">
    <property type="entry name" value="Pen/GL7ACA/AHL_acylase"/>
</dbReference>
<dbReference type="GO" id="GO:0017000">
    <property type="term" value="P:antibiotic biosynthetic process"/>
    <property type="evidence" value="ECO:0007669"/>
    <property type="project" value="InterPro"/>
</dbReference>
<evidence type="ECO:0000313" key="8">
    <source>
        <dbReference type="EMBL" id="ACU72365.1"/>
    </source>
</evidence>
<dbReference type="Gene3D" id="2.30.120.10">
    <property type="match status" value="1"/>
</dbReference>
<sequence>MADQDGAVGSPTPKRPKRPARPKHPRRFRRRFHAGGSLIVTALLLFVLAVGYGPVPALGSALEPGGGVWNSGGNDVASSKTVHLPGMNGAATVYFDSAGVPAVHARSDADLFEAQGYLHASYRLSQLDLERRTAEGRLAEIDGPAGVPSDTFELQSGLLRTAQATWAATPKDSADAQALVAYSRGVNAYLAQVRKSGAWPTIFLLTGVFPKDWTPIDSLAIQVLLTQNLDYSTGPLDYALFEQSLGAERTMAWFPVIAPNQQQPYDPGPYRNLGVSPLPATQNADAAVPPGARLPATDLSTPSDSSNAAAAVGTPSGAAAAATDVLSKLSALPPAQLHAFPDSNSWAANGPAVSGAASLLAGDPHLQTTLPSFWYEVELSSPETQVSGASLVGIPGVAIGRNQWISWSMTAGENQSTFFYTEKQSPDHPGQYFWDGAWRDMQHVHYTIPVRGGTSVSLTVDLTVHGPIITQTGQTTAVTWMGNYPTRLLQAILGVDKARDFNGFHSALAAWHAPALNFTYADGTGDIGIVAAGYYAQVAGGSPWLPMPGTGQNDVVGTVPYAAAPLVHNPSNHVLATANQRPVGPDYPYYIGTSLNAFDNGYRADELYAYLTSHQGMTAADFQALQTDATDVLAQQIVPKLVASLTASGGLTATQQQALSQLQSWNDKMSTDSAAASIWATFWSDYVSGVFQPWWDATKVPVTKDKQDLQVSDGNPSLDEDLQVWTMSDPTNAAFSPPGHPGGTAQSAMRAAFTKAVSDLSGKLGGAPATWQWGRLHTREIPALTGAPGLGYGPAPAEGDRWTVDATEGDDWNSAFGPSWRMVTTWTAPAHGTAQAIYPGGQSENPQSTWYQTFIADYWAGRLRPLPLADQRPATPVMWTLTSGG</sequence>
<feature type="compositionally biased region" description="Polar residues" evidence="6">
    <location>
        <begin position="298"/>
        <end position="307"/>
    </location>
</feature>